<feature type="transmembrane region" description="Helical" evidence="1">
    <location>
        <begin position="57"/>
        <end position="79"/>
    </location>
</feature>
<dbReference type="RefSeq" id="WP_121698172.1">
    <property type="nucleotide sequence ID" value="NZ_JBCLPP010000003.1"/>
</dbReference>
<keyword evidence="3" id="KW-1185">Reference proteome</keyword>
<keyword evidence="1" id="KW-1133">Transmembrane helix</keyword>
<feature type="transmembrane region" description="Helical" evidence="1">
    <location>
        <begin position="31"/>
        <end position="51"/>
    </location>
</feature>
<keyword evidence="1" id="KW-0472">Membrane</keyword>
<sequence>MAGSLWIVWTIIGIIGGFMVGRLVPKIRSTAFAVCVGICGALLGGWVFILIGDSSAMQAVSLGAAAVMCAFFLWILYVVSPRRDDDDDDIE</sequence>
<organism evidence="2 3">
    <name type="scientific">Heminiphilus faecis</name>
    <dbReference type="NCBI Taxonomy" id="2601703"/>
    <lineage>
        <taxon>Bacteria</taxon>
        <taxon>Pseudomonadati</taxon>
        <taxon>Bacteroidota</taxon>
        <taxon>Bacteroidia</taxon>
        <taxon>Bacteroidales</taxon>
        <taxon>Muribaculaceae</taxon>
        <taxon>Heminiphilus</taxon>
    </lineage>
</organism>
<dbReference type="InterPro" id="IPR036259">
    <property type="entry name" value="MFS_trans_sf"/>
</dbReference>
<name>A0ABV4CSB2_9BACT</name>
<protein>
    <submittedName>
        <fullName evidence="2">GlsB/YeaQ/YmgE family stress response membrane protein</fullName>
    </submittedName>
</protein>
<evidence type="ECO:0000313" key="2">
    <source>
        <dbReference type="EMBL" id="MEY8244260.1"/>
    </source>
</evidence>
<gene>
    <name evidence="2" type="ORF">AAK873_01355</name>
</gene>
<dbReference type="SUPFAM" id="SSF103473">
    <property type="entry name" value="MFS general substrate transporter"/>
    <property type="match status" value="1"/>
</dbReference>
<feature type="transmembrane region" description="Helical" evidence="1">
    <location>
        <begin position="6"/>
        <end position="24"/>
    </location>
</feature>
<dbReference type="Proteomes" id="UP001565200">
    <property type="component" value="Unassembled WGS sequence"/>
</dbReference>
<keyword evidence="1" id="KW-0812">Transmembrane</keyword>
<reference evidence="2 3" key="1">
    <citation type="submission" date="2024-03" db="EMBL/GenBank/DDBJ databases">
        <title>Mouse gut bacterial collection (mGBC) of GemPharmatech.</title>
        <authorList>
            <person name="He Y."/>
            <person name="Dong L."/>
            <person name="Wu D."/>
            <person name="Gao X."/>
            <person name="Lin Z."/>
        </authorList>
    </citation>
    <scope>NUCLEOTIDE SEQUENCE [LARGE SCALE GENOMIC DNA]</scope>
    <source>
        <strain evidence="2 3">54-13</strain>
    </source>
</reference>
<dbReference type="EMBL" id="JBCLPP010000003">
    <property type="protein sequence ID" value="MEY8244260.1"/>
    <property type="molecule type" value="Genomic_DNA"/>
</dbReference>
<accession>A0ABV4CSB2</accession>
<evidence type="ECO:0000256" key="1">
    <source>
        <dbReference type="SAM" id="Phobius"/>
    </source>
</evidence>
<proteinExistence type="predicted"/>
<evidence type="ECO:0000313" key="3">
    <source>
        <dbReference type="Proteomes" id="UP001565200"/>
    </source>
</evidence>
<comment type="caution">
    <text evidence="2">The sequence shown here is derived from an EMBL/GenBank/DDBJ whole genome shotgun (WGS) entry which is preliminary data.</text>
</comment>